<evidence type="ECO:0000256" key="1">
    <source>
        <dbReference type="PROSITE-ProRule" id="PRU01360"/>
    </source>
</evidence>
<keyword evidence="1" id="KW-0998">Cell outer membrane</keyword>
<accession>A0ABW7MXN2</accession>
<dbReference type="InterPro" id="IPR039426">
    <property type="entry name" value="TonB-dep_rcpt-like"/>
</dbReference>
<keyword evidence="1 2" id="KW-0472">Membrane</keyword>
<evidence type="ECO:0000313" key="4">
    <source>
        <dbReference type="EMBL" id="MFH6771581.1"/>
    </source>
</evidence>
<comment type="caution">
    <text evidence="4">The sequence shown here is derived from an EMBL/GenBank/DDBJ whole genome shotgun (WGS) entry which is preliminary data.</text>
</comment>
<keyword evidence="1" id="KW-1134">Transmembrane beta strand</keyword>
<dbReference type="CDD" id="cd07341">
    <property type="entry name" value="M56_BlaR1_MecR1_like"/>
    <property type="match status" value="1"/>
</dbReference>
<comment type="subcellular location">
    <subcellularLocation>
        <location evidence="1">Cell outer membrane</location>
        <topology evidence="1">Multi-pass membrane protein</topology>
    </subcellularLocation>
</comment>
<dbReference type="Gene3D" id="2.170.130.10">
    <property type="entry name" value="TonB-dependent receptor, plug domain"/>
    <property type="match status" value="1"/>
</dbReference>
<feature type="transmembrane region" description="Helical" evidence="2">
    <location>
        <begin position="46"/>
        <end position="65"/>
    </location>
</feature>
<evidence type="ECO:0000256" key="2">
    <source>
        <dbReference type="SAM" id="Phobius"/>
    </source>
</evidence>
<sequence length="529" mass="59724">MGIITAFVIPFIVIPNYVTLPAVELSTVADQNVAVPLTTEPKSHSILDTIFLIYGIGTLIFFMRFSVQLSSLGHLIFTHKKRNLGQYKIVETTKNIAPFSFFNWIVYNPQQFNEPELEQIIMHEKVHAFQNHSVDILIGQISCIVLWFNPFIWFYNKALKQNLEFIADQTAIQKSQCKKSYQYTLLKTSFPKYQFALSNPFYNSLIKKRIIMLQQSKSKKINQIKYALVIPVLALFLMSFNTKTVYLTSEAPQKPQSSDQKLPETKAVPPLFKKSEETQKISEPKKLQEHVNYVITKNTSDAELDGFVANAKEHGVTLKIKGLQRNNEGEIVAIKIDAKSEDSNANYNYNSDTPIAVIKISFDKNGKGLSIGNAAMKYKVSKLKSTKEGAYTISSSNNDEQKIVIRKVKNNEDEKKAISVVGYNKQKNKNKNKNDNDTEAETILIVEDESPKSIVVRDVDKDDTEKVSVTTASGKEPLFVLDGKVVDNSEIQLLMPEDIEKINVLKGDSAIKKYGKKAEDGVVEITTKK</sequence>
<dbReference type="InterPro" id="IPR008756">
    <property type="entry name" value="Peptidase_M56"/>
</dbReference>
<protein>
    <submittedName>
        <fullName evidence="4">M56 family metallopeptidase</fullName>
    </submittedName>
</protein>
<comment type="similarity">
    <text evidence="1">Belongs to the TonB-dependent receptor family.</text>
</comment>
<keyword evidence="1 2" id="KW-0812">Transmembrane</keyword>
<dbReference type="Pfam" id="PF05569">
    <property type="entry name" value="Peptidase_M56"/>
    <property type="match status" value="1"/>
</dbReference>
<proteinExistence type="inferred from homology"/>
<dbReference type="EMBL" id="JBAWKB010000001">
    <property type="protein sequence ID" value="MFH6771581.1"/>
    <property type="molecule type" value="Genomic_DNA"/>
</dbReference>
<dbReference type="Proteomes" id="UP001610100">
    <property type="component" value="Unassembled WGS sequence"/>
</dbReference>
<feature type="transmembrane region" description="Helical" evidence="2">
    <location>
        <begin position="226"/>
        <end position="247"/>
    </location>
</feature>
<name>A0ABW7MXN2_9FLAO</name>
<dbReference type="PANTHER" id="PTHR34978">
    <property type="entry name" value="POSSIBLE SENSOR-TRANSDUCER PROTEIN BLAR"/>
    <property type="match status" value="1"/>
</dbReference>
<dbReference type="PANTHER" id="PTHR34978:SF3">
    <property type="entry name" value="SLR0241 PROTEIN"/>
    <property type="match status" value="1"/>
</dbReference>
<dbReference type="PROSITE" id="PS52016">
    <property type="entry name" value="TONB_DEPENDENT_REC_3"/>
    <property type="match status" value="1"/>
</dbReference>
<evidence type="ECO:0000259" key="3">
    <source>
        <dbReference type="Pfam" id="PF05569"/>
    </source>
</evidence>
<evidence type="ECO:0000313" key="5">
    <source>
        <dbReference type="Proteomes" id="UP001610100"/>
    </source>
</evidence>
<dbReference type="InterPro" id="IPR052173">
    <property type="entry name" value="Beta-lactam_resp_regulator"/>
</dbReference>
<feature type="transmembrane region" description="Helical" evidence="2">
    <location>
        <begin position="136"/>
        <end position="155"/>
    </location>
</feature>
<dbReference type="InterPro" id="IPR037066">
    <property type="entry name" value="Plug_dom_sf"/>
</dbReference>
<dbReference type="SUPFAM" id="SSF56935">
    <property type="entry name" value="Porins"/>
    <property type="match status" value="1"/>
</dbReference>
<dbReference type="RefSeq" id="WP_344740663.1">
    <property type="nucleotide sequence ID" value="NZ_BAABAY010000001.1"/>
</dbReference>
<organism evidence="4 5">
    <name type="scientific">Gaetbulibacter aestuarii</name>
    <dbReference type="NCBI Taxonomy" id="1502358"/>
    <lineage>
        <taxon>Bacteria</taxon>
        <taxon>Pseudomonadati</taxon>
        <taxon>Bacteroidota</taxon>
        <taxon>Flavobacteriia</taxon>
        <taxon>Flavobacteriales</taxon>
        <taxon>Flavobacteriaceae</taxon>
        <taxon>Gaetbulibacter</taxon>
    </lineage>
</organism>
<feature type="domain" description="Peptidase M56" evidence="3">
    <location>
        <begin position="110"/>
        <end position="213"/>
    </location>
</feature>
<keyword evidence="5" id="KW-1185">Reference proteome</keyword>
<keyword evidence="1" id="KW-0813">Transport</keyword>
<reference evidence="4 5" key="1">
    <citation type="submission" date="2024-02" db="EMBL/GenBank/DDBJ databases">
        <title>A Gaetbulibacter species isolated from tidal flats and genomic insights of their niches.</title>
        <authorList>
            <person name="Ye Y."/>
        </authorList>
    </citation>
    <scope>NUCLEOTIDE SEQUENCE [LARGE SCALE GENOMIC DNA]</scope>
    <source>
        <strain evidence="4 5">KYW382</strain>
    </source>
</reference>
<keyword evidence="2" id="KW-1133">Transmembrane helix</keyword>
<gene>
    <name evidence="4" type="ORF">V8G58_06500</name>
</gene>